<organism evidence="1 2">
    <name type="scientific">Drosophila gunungcola</name>
    <name type="common">fruit fly</name>
    <dbReference type="NCBI Taxonomy" id="103775"/>
    <lineage>
        <taxon>Eukaryota</taxon>
        <taxon>Metazoa</taxon>
        <taxon>Ecdysozoa</taxon>
        <taxon>Arthropoda</taxon>
        <taxon>Hexapoda</taxon>
        <taxon>Insecta</taxon>
        <taxon>Pterygota</taxon>
        <taxon>Neoptera</taxon>
        <taxon>Endopterygota</taxon>
        <taxon>Diptera</taxon>
        <taxon>Brachycera</taxon>
        <taxon>Muscomorpha</taxon>
        <taxon>Ephydroidea</taxon>
        <taxon>Drosophilidae</taxon>
        <taxon>Drosophila</taxon>
        <taxon>Sophophora</taxon>
    </lineage>
</organism>
<keyword evidence="2" id="KW-1185">Reference proteome</keyword>
<reference evidence="1" key="1">
    <citation type="journal article" date="2023" name="Genome Biol. Evol.">
        <title>Long-read-based Genome Assembly of Drosophila gunungcola Reveals Fewer Chemosensory Genes in Flower-breeding Species.</title>
        <authorList>
            <person name="Negi A."/>
            <person name="Liao B.Y."/>
            <person name="Yeh S.D."/>
        </authorList>
    </citation>
    <scope>NUCLEOTIDE SEQUENCE</scope>
    <source>
        <strain evidence="1">Sukarami</strain>
    </source>
</reference>
<accession>A0A9Q0BI87</accession>
<sequence length="61" mass="6946">MCARVCVFLLNKVGSSSFIQGDDRVRNAALWLQTDHGSIMCNVWQIQALCGPKKERKQHQE</sequence>
<dbReference type="EMBL" id="JAMKOV010000168">
    <property type="protein sequence ID" value="KAI8033202.1"/>
    <property type="molecule type" value="Genomic_DNA"/>
</dbReference>
<evidence type="ECO:0000313" key="1">
    <source>
        <dbReference type="EMBL" id="KAI8033202.1"/>
    </source>
</evidence>
<protein>
    <submittedName>
        <fullName evidence="1">Uncharacterized protein</fullName>
    </submittedName>
</protein>
<evidence type="ECO:0000313" key="2">
    <source>
        <dbReference type="Proteomes" id="UP001059596"/>
    </source>
</evidence>
<comment type="caution">
    <text evidence="1">The sequence shown here is derived from an EMBL/GenBank/DDBJ whole genome shotgun (WGS) entry which is preliminary data.</text>
</comment>
<proteinExistence type="predicted"/>
<name>A0A9Q0BI87_9MUSC</name>
<dbReference type="Proteomes" id="UP001059596">
    <property type="component" value="Unassembled WGS sequence"/>
</dbReference>
<gene>
    <name evidence="1" type="ORF">M5D96_014036</name>
</gene>
<dbReference type="AlphaFoldDB" id="A0A9Q0BI87"/>